<dbReference type="AlphaFoldDB" id="A0A4E0QXA6"/>
<name>A0A4E0QXA6_FASHE</name>
<evidence type="ECO:0000256" key="5">
    <source>
        <dbReference type="SAM" id="MobiDB-lite"/>
    </source>
</evidence>
<dbReference type="SUPFAM" id="SSF52540">
    <property type="entry name" value="P-loop containing nucleoside triphosphate hydrolases"/>
    <property type="match status" value="1"/>
</dbReference>
<protein>
    <submittedName>
        <fullName evidence="7">Septin-7</fullName>
    </submittedName>
</protein>
<keyword evidence="2 3" id="KW-0342">GTP-binding</keyword>
<evidence type="ECO:0000256" key="2">
    <source>
        <dbReference type="ARBA" id="ARBA00023134"/>
    </source>
</evidence>
<dbReference type="InterPro" id="IPR027417">
    <property type="entry name" value="P-loop_NTPase"/>
</dbReference>
<comment type="similarity">
    <text evidence="3">Belongs to the TRAFAC class TrmE-Era-EngA-EngB-Septin-like GTPase superfamily. Septin GTPase family.</text>
</comment>
<dbReference type="InterPro" id="IPR030379">
    <property type="entry name" value="G_SEPTIN_dom"/>
</dbReference>
<accession>A0A4E0QXA6</accession>
<reference evidence="7" key="1">
    <citation type="submission" date="2019-03" db="EMBL/GenBank/DDBJ databases">
        <title>Improved annotation for the trematode Fasciola hepatica.</title>
        <authorList>
            <person name="Choi Y.-J."/>
            <person name="Martin J."/>
            <person name="Mitreva M."/>
        </authorList>
    </citation>
    <scope>NUCLEOTIDE SEQUENCE [LARGE SCALE GENOMIC DNA]</scope>
</reference>
<evidence type="ECO:0000259" key="6">
    <source>
        <dbReference type="PROSITE" id="PS51719"/>
    </source>
</evidence>
<evidence type="ECO:0000313" key="8">
    <source>
        <dbReference type="Proteomes" id="UP000230066"/>
    </source>
</evidence>
<evidence type="ECO:0000313" key="7">
    <source>
        <dbReference type="EMBL" id="THD19623.1"/>
    </source>
</evidence>
<comment type="caution">
    <text evidence="7">The sequence shown here is derived from an EMBL/GenBank/DDBJ whole genome shotgun (WGS) entry which is preliminary data.</text>
</comment>
<dbReference type="Pfam" id="PF00735">
    <property type="entry name" value="Septin"/>
    <property type="match status" value="2"/>
</dbReference>
<proteinExistence type="inferred from homology"/>
<dbReference type="Gene3D" id="3.40.50.300">
    <property type="entry name" value="P-loop containing nucleotide triphosphate hydrolases"/>
    <property type="match status" value="2"/>
</dbReference>
<keyword evidence="8" id="KW-1185">Reference proteome</keyword>
<keyword evidence="4" id="KW-0175">Coiled coil</keyword>
<sequence>MGKDNPVVPVTPSKESEKLSTVKTNQVPSEPFGDAPKTTKRPLIITSQVGFVSLPNQLHRKAVRRGFDFNLMITGSPGLGKSSFTNALFCSDVYNAENPGPSKRNAPSSGTRIDTRSFTLCEDAVKLRLCISDTPGFGQGMNNSTCWQPIVDYVDQQFETYLKSELSVNRTTVGSGDPYVSSLAKDTRVHVCLYFVAPTGHGLHQLDIETLKHLHSKDLLDVTHTVHYANYFSQRLSSIAEASRFLVSADSREPLSQLEAERVERQKKLAQLEADMEAVFEQKVNLVVVIGKADSMTPDECALMKQTVSAELKQHQIKVYEFPEAIASLGGSVDEKSFNEVKSWCKRQPFAVVSSDRWIEHADGKKVRGRAYPWGVVETENLAHNDFTALKNLLLNVHLQVRVR</sequence>
<organism evidence="7 8">
    <name type="scientific">Fasciola hepatica</name>
    <name type="common">Liver fluke</name>
    <dbReference type="NCBI Taxonomy" id="6192"/>
    <lineage>
        <taxon>Eukaryota</taxon>
        <taxon>Metazoa</taxon>
        <taxon>Spiralia</taxon>
        <taxon>Lophotrochozoa</taxon>
        <taxon>Platyhelminthes</taxon>
        <taxon>Trematoda</taxon>
        <taxon>Digenea</taxon>
        <taxon>Plagiorchiida</taxon>
        <taxon>Echinostomata</taxon>
        <taxon>Echinostomatoidea</taxon>
        <taxon>Fasciolidae</taxon>
        <taxon>Fasciola</taxon>
    </lineage>
</organism>
<dbReference type="EMBL" id="JXXN02005969">
    <property type="protein sequence ID" value="THD19623.1"/>
    <property type="molecule type" value="Genomic_DNA"/>
</dbReference>
<dbReference type="Proteomes" id="UP000230066">
    <property type="component" value="Unassembled WGS sequence"/>
</dbReference>
<feature type="region of interest" description="Disordered" evidence="5">
    <location>
        <begin position="1"/>
        <end position="38"/>
    </location>
</feature>
<keyword evidence="1 3" id="KW-0547">Nucleotide-binding</keyword>
<gene>
    <name evidence="7" type="ORF">D915_009703</name>
</gene>
<dbReference type="PANTHER" id="PTHR18884">
    <property type="entry name" value="SEPTIN"/>
    <property type="match status" value="1"/>
</dbReference>
<dbReference type="PROSITE" id="PS51719">
    <property type="entry name" value="G_SEPTIN"/>
    <property type="match status" value="1"/>
</dbReference>
<feature type="domain" description="Septin-type G" evidence="6">
    <location>
        <begin position="65"/>
        <end position="404"/>
    </location>
</feature>
<dbReference type="InterPro" id="IPR016491">
    <property type="entry name" value="Septin"/>
</dbReference>
<dbReference type="CDD" id="cd01850">
    <property type="entry name" value="CDC_Septin"/>
    <property type="match status" value="1"/>
</dbReference>
<evidence type="ECO:0000256" key="4">
    <source>
        <dbReference type="SAM" id="Coils"/>
    </source>
</evidence>
<evidence type="ECO:0000256" key="3">
    <source>
        <dbReference type="RuleBase" id="RU004560"/>
    </source>
</evidence>
<evidence type="ECO:0000256" key="1">
    <source>
        <dbReference type="ARBA" id="ARBA00022741"/>
    </source>
</evidence>
<feature type="coiled-coil region" evidence="4">
    <location>
        <begin position="255"/>
        <end position="282"/>
    </location>
</feature>
<dbReference type="GO" id="GO:0005525">
    <property type="term" value="F:GTP binding"/>
    <property type="evidence" value="ECO:0007669"/>
    <property type="project" value="UniProtKB-KW"/>
</dbReference>